<name>A0A1S2N6K3_9BURK</name>
<evidence type="ECO:0000313" key="3">
    <source>
        <dbReference type="Proteomes" id="UP000180246"/>
    </source>
</evidence>
<dbReference type="InterPro" id="IPR050289">
    <property type="entry name" value="TorD/DmsD_chaperones"/>
</dbReference>
<evidence type="ECO:0000313" key="2">
    <source>
        <dbReference type="EMBL" id="OIJ40695.1"/>
    </source>
</evidence>
<dbReference type="InterPro" id="IPR020945">
    <property type="entry name" value="DMSO/NO3_reduct_chaperone"/>
</dbReference>
<gene>
    <name evidence="2" type="ORF">LO55_3416</name>
</gene>
<dbReference type="Pfam" id="PF02613">
    <property type="entry name" value="Nitrate_red_del"/>
    <property type="match status" value="1"/>
</dbReference>
<sequence>MSSTSASTSVNAAFVAVSAPAMSPSGEDQARADLYALLSRLLLAAPDAALLEALASSDPILAEGGDPALERAWEHLTVASGVMDAQVVQDEFSALFVSIGTPPVDPYGSRYLAGYMNDTPLALLRDDLARLGLARMRGRGEFEDHLGALCETMRVLVAGAPGIRRQPLTAQRQFFEAHIGGWCMRALDDIANAEGANYYRLVARFAQAFLAIEAESFAVGEDTDEQA</sequence>
<reference evidence="2 3" key="1">
    <citation type="submission" date="2014-10" db="EMBL/GenBank/DDBJ databases">
        <authorList>
            <person name="Seo M.-J."/>
            <person name="Seok Y.J."/>
            <person name="Cha I.-T."/>
        </authorList>
    </citation>
    <scope>NUCLEOTIDE SEQUENCE [LARGE SCALE GENOMIC DNA]</scope>
    <source>
        <strain evidence="2 3">NEU</strain>
    </source>
</reference>
<organism evidence="2 3">
    <name type="scientific">Massilia timonae</name>
    <dbReference type="NCBI Taxonomy" id="47229"/>
    <lineage>
        <taxon>Bacteria</taxon>
        <taxon>Pseudomonadati</taxon>
        <taxon>Pseudomonadota</taxon>
        <taxon>Betaproteobacteria</taxon>
        <taxon>Burkholderiales</taxon>
        <taxon>Oxalobacteraceae</taxon>
        <taxon>Telluria group</taxon>
        <taxon>Massilia</taxon>
    </lineage>
</organism>
<dbReference type="InterPro" id="IPR036411">
    <property type="entry name" value="TorD-like_sf"/>
</dbReference>
<accession>A0A1S2N6K3</accession>
<dbReference type="RefSeq" id="WP_083415385.1">
    <property type="nucleotide sequence ID" value="NZ_JRYB01000001.1"/>
</dbReference>
<evidence type="ECO:0000256" key="1">
    <source>
        <dbReference type="ARBA" id="ARBA00023186"/>
    </source>
</evidence>
<protein>
    <submittedName>
        <fullName evidence="2">Nitrate reductase delta subunit</fullName>
    </submittedName>
</protein>
<dbReference type="PANTHER" id="PTHR34227">
    <property type="entry name" value="CHAPERONE PROTEIN YCDY"/>
    <property type="match status" value="1"/>
</dbReference>
<proteinExistence type="predicted"/>
<dbReference type="SUPFAM" id="SSF89155">
    <property type="entry name" value="TorD-like"/>
    <property type="match status" value="1"/>
</dbReference>
<dbReference type="Proteomes" id="UP000180246">
    <property type="component" value="Unassembled WGS sequence"/>
</dbReference>
<dbReference type="AlphaFoldDB" id="A0A1S2N6K3"/>
<comment type="caution">
    <text evidence="2">The sequence shown here is derived from an EMBL/GenBank/DDBJ whole genome shotgun (WGS) entry which is preliminary data.</text>
</comment>
<dbReference type="Gene3D" id="1.10.3480.10">
    <property type="entry name" value="TorD-like"/>
    <property type="match status" value="1"/>
</dbReference>
<dbReference type="EMBL" id="JRYB01000001">
    <property type="protein sequence ID" value="OIJ40695.1"/>
    <property type="molecule type" value="Genomic_DNA"/>
</dbReference>
<dbReference type="PANTHER" id="PTHR34227:SF1">
    <property type="entry name" value="DIMETHYL SULFOXIDE REDUCTASE CHAPERONE-RELATED"/>
    <property type="match status" value="1"/>
</dbReference>
<keyword evidence="1" id="KW-0143">Chaperone</keyword>